<dbReference type="GO" id="GO:0005829">
    <property type="term" value="C:cytosol"/>
    <property type="evidence" value="ECO:0007669"/>
    <property type="project" value="TreeGrafter"/>
</dbReference>
<comment type="catalytic activity">
    <reaction evidence="1">
        <text>2-phosphoglycolate + H2O = glycolate + phosphate</text>
        <dbReference type="Rhea" id="RHEA:14369"/>
        <dbReference type="ChEBI" id="CHEBI:15377"/>
        <dbReference type="ChEBI" id="CHEBI:29805"/>
        <dbReference type="ChEBI" id="CHEBI:43474"/>
        <dbReference type="ChEBI" id="CHEBI:58033"/>
        <dbReference type="EC" id="3.1.3.18"/>
    </reaction>
</comment>
<protein>
    <recommendedName>
        <fullName evidence="4">phosphoglycolate phosphatase</fullName>
        <ecNumber evidence="4">3.1.3.18</ecNumber>
    </recommendedName>
</protein>
<name>E5Y7S0_BILW3</name>
<evidence type="ECO:0000256" key="3">
    <source>
        <dbReference type="ARBA" id="ARBA00006171"/>
    </source>
</evidence>
<dbReference type="Pfam" id="PF00702">
    <property type="entry name" value="Hydrolase"/>
    <property type="match status" value="1"/>
</dbReference>
<dbReference type="InterPro" id="IPR023198">
    <property type="entry name" value="PGP-like_dom2"/>
</dbReference>
<proteinExistence type="inferred from homology"/>
<organism evidence="5 6">
    <name type="scientific">Bilophila wadsworthia (strain 3_1_6)</name>
    <dbReference type="NCBI Taxonomy" id="563192"/>
    <lineage>
        <taxon>Bacteria</taxon>
        <taxon>Pseudomonadati</taxon>
        <taxon>Thermodesulfobacteriota</taxon>
        <taxon>Desulfovibrionia</taxon>
        <taxon>Desulfovibrionales</taxon>
        <taxon>Desulfovibrionaceae</taxon>
        <taxon>Bilophila</taxon>
    </lineage>
</organism>
<dbReference type="Gene3D" id="1.10.150.240">
    <property type="entry name" value="Putative phosphatase, domain 2"/>
    <property type="match status" value="1"/>
</dbReference>
<dbReference type="PANTHER" id="PTHR43434">
    <property type="entry name" value="PHOSPHOGLYCOLATE PHOSPHATASE"/>
    <property type="match status" value="1"/>
</dbReference>
<evidence type="ECO:0000256" key="2">
    <source>
        <dbReference type="ARBA" id="ARBA00004818"/>
    </source>
</evidence>
<dbReference type="STRING" id="563192.HMPREF0179_02235"/>
<evidence type="ECO:0000256" key="4">
    <source>
        <dbReference type="ARBA" id="ARBA00013078"/>
    </source>
</evidence>
<dbReference type="PANTHER" id="PTHR43434:SF1">
    <property type="entry name" value="PHOSPHOGLYCOLATE PHOSPHATASE"/>
    <property type="match status" value="1"/>
</dbReference>
<dbReference type="Proteomes" id="UP000006034">
    <property type="component" value="Unassembled WGS sequence"/>
</dbReference>
<dbReference type="OrthoDB" id="9807630at2"/>
<reference evidence="5 6" key="2">
    <citation type="submission" date="2013-04" db="EMBL/GenBank/DDBJ databases">
        <title>The Genome Sequence of Bilophila wadsworthia 3_1_6.</title>
        <authorList>
            <consortium name="The Broad Institute Genomics Platform"/>
            <person name="Earl A."/>
            <person name="Ward D."/>
            <person name="Feldgarden M."/>
            <person name="Gevers D."/>
            <person name="Sibley C."/>
            <person name="Strauss J."/>
            <person name="Allen-Vercoe E."/>
            <person name="Walker B."/>
            <person name="Young S."/>
            <person name="Zeng Q."/>
            <person name="Gargeya S."/>
            <person name="Fitzgerald M."/>
            <person name="Haas B."/>
            <person name="Abouelleil A."/>
            <person name="Allen A.W."/>
            <person name="Alvarado L."/>
            <person name="Arachchi H.M."/>
            <person name="Berlin A.M."/>
            <person name="Chapman S.B."/>
            <person name="Gainer-Dewar J."/>
            <person name="Goldberg J."/>
            <person name="Griggs A."/>
            <person name="Gujja S."/>
            <person name="Hansen M."/>
            <person name="Howarth C."/>
            <person name="Imamovic A."/>
            <person name="Ireland A."/>
            <person name="Larimer J."/>
            <person name="McCowan C."/>
            <person name="Murphy C."/>
            <person name="Pearson M."/>
            <person name="Poon T.W."/>
            <person name="Priest M."/>
            <person name="Roberts A."/>
            <person name="Saif S."/>
            <person name="Shea T."/>
            <person name="Sisk P."/>
            <person name="Sykes S."/>
            <person name="Wortman J."/>
            <person name="Nusbaum C."/>
            <person name="Birren B."/>
        </authorList>
    </citation>
    <scope>NUCLEOTIDE SEQUENCE [LARGE SCALE GENOMIC DNA]</scope>
    <source>
        <strain evidence="5 6">3_1_6</strain>
    </source>
</reference>
<gene>
    <name evidence="5" type="ORF">HMPREF0179_02235</name>
</gene>
<evidence type="ECO:0000256" key="1">
    <source>
        <dbReference type="ARBA" id="ARBA00000830"/>
    </source>
</evidence>
<comment type="caution">
    <text evidence="5">The sequence shown here is derived from an EMBL/GenBank/DDBJ whole genome shotgun (WGS) entry which is preliminary data.</text>
</comment>
<dbReference type="GO" id="GO:0008967">
    <property type="term" value="F:phosphoglycolate phosphatase activity"/>
    <property type="evidence" value="ECO:0007669"/>
    <property type="project" value="UniProtKB-EC"/>
</dbReference>
<dbReference type="SFLD" id="SFLDS00003">
    <property type="entry name" value="Haloacid_Dehalogenase"/>
    <property type="match status" value="1"/>
</dbReference>
<reference evidence="5 6" key="1">
    <citation type="submission" date="2010-10" db="EMBL/GenBank/DDBJ databases">
        <authorList>
            <consortium name="The Broad Institute Genome Sequencing Platform"/>
            <person name="Ward D."/>
            <person name="Earl A."/>
            <person name="Feldgarden M."/>
            <person name="Young S.K."/>
            <person name="Gargeya S."/>
            <person name="Zeng Q."/>
            <person name="Alvarado L."/>
            <person name="Berlin A."/>
            <person name="Bochicchio J."/>
            <person name="Chapman S.B."/>
            <person name="Chen Z."/>
            <person name="Freedman E."/>
            <person name="Gellesch M."/>
            <person name="Goldberg J."/>
            <person name="Griggs A."/>
            <person name="Gujja S."/>
            <person name="Heilman E."/>
            <person name="Heiman D."/>
            <person name="Howarth C."/>
            <person name="Mehta T."/>
            <person name="Neiman D."/>
            <person name="Pearson M."/>
            <person name="Roberts A."/>
            <person name="Saif S."/>
            <person name="Shea T."/>
            <person name="Shenoy N."/>
            <person name="Sisk P."/>
            <person name="Stolte C."/>
            <person name="Sykes S."/>
            <person name="White J."/>
            <person name="Yandava C."/>
            <person name="Allen-Vercoe E."/>
            <person name="Sibley C."/>
            <person name="Ambrose C.E."/>
            <person name="Strauss J."/>
            <person name="Daigneault M."/>
            <person name="Haas B."/>
            <person name="Nusbaum C."/>
            <person name="Birren B."/>
        </authorList>
    </citation>
    <scope>NUCLEOTIDE SEQUENCE [LARGE SCALE GENOMIC DNA]</scope>
    <source>
        <strain evidence="5 6">3_1_6</strain>
    </source>
</reference>
<accession>E5Y7S0</accession>
<dbReference type="EMBL" id="ADCP02000001">
    <property type="protein sequence ID" value="EFV43936.1"/>
    <property type="molecule type" value="Genomic_DNA"/>
</dbReference>
<dbReference type="HOGENOM" id="CLU_100976_0_0_7"/>
<comment type="similarity">
    <text evidence="3">Belongs to the HAD-like hydrolase superfamily. CbbY/CbbZ/Gph/YieH family.</text>
</comment>
<dbReference type="RefSeq" id="WP_005028050.1">
    <property type="nucleotide sequence ID" value="NZ_KE150238.1"/>
</dbReference>
<comment type="pathway">
    <text evidence="2">Organic acid metabolism; glycolate biosynthesis; glycolate from 2-phosphoglycolate: step 1/1.</text>
</comment>
<dbReference type="eggNOG" id="COG0546">
    <property type="taxonomic scope" value="Bacteria"/>
</dbReference>
<dbReference type="Gene3D" id="3.40.50.1000">
    <property type="entry name" value="HAD superfamily/HAD-like"/>
    <property type="match status" value="1"/>
</dbReference>
<evidence type="ECO:0000313" key="6">
    <source>
        <dbReference type="Proteomes" id="UP000006034"/>
    </source>
</evidence>
<dbReference type="InterPro" id="IPR050155">
    <property type="entry name" value="HAD-like_hydrolase_sf"/>
</dbReference>
<dbReference type="GO" id="GO:0006281">
    <property type="term" value="P:DNA repair"/>
    <property type="evidence" value="ECO:0007669"/>
    <property type="project" value="TreeGrafter"/>
</dbReference>
<dbReference type="SUPFAM" id="SSF56784">
    <property type="entry name" value="HAD-like"/>
    <property type="match status" value="1"/>
</dbReference>
<dbReference type="InterPro" id="IPR023214">
    <property type="entry name" value="HAD_sf"/>
</dbReference>
<sequence>MALSLIVFDCDGVILESVDAKTKAFGQVAEPLGAEARDRLLLYHTLHGGVSRREKFAWLYREVFHREITPEEMEDCCARFVSYALDNVLNAPLVPGVMDVLERWHGRVPMYVCSGTPQEELQSVLEQRGLARYFTGICGTPPAKAELLKGIVRKERIDPADAVMVGDATTDSDAAEAAETLFYGRGPFFENTAYPHGSDLTGLNRWLEELAGNE</sequence>
<dbReference type="InterPro" id="IPR036412">
    <property type="entry name" value="HAD-like_sf"/>
</dbReference>
<dbReference type="SFLD" id="SFLDG01129">
    <property type="entry name" value="C1.5:_HAD__Beta-PGM__Phosphata"/>
    <property type="match status" value="1"/>
</dbReference>
<keyword evidence="6" id="KW-1185">Reference proteome</keyword>
<dbReference type="AlphaFoldDB" id="E5Y7S0"/>
<dbReference type="GeneID" id="78085377"/>
<dbReference type="EC" id="3.1.3.18" evidence="4"/>
<evidence type="ECO:0000313" key="5">
    <source>
        <dbReference type="EMBL" id="EFV43936.1"/>
    </source>
</evidence>